<sequence length="107" mass="11536">MLRLFLKAKDIYPFTLGANIGTCITALIAALGVVGVNSGFALQIALVHLIYNVLGVTLIYGVPLLRNIPLNLSYQLSVIAAERKMYGAAYIGGLFFIMPLGIIFTTM</sequence>
<keyword evidence="4 6" id="KW-1133">Transmembrane helix</keyword>
<keyword evidence="5 6" id="KW-0472">Membrane</keyword>
<gene>
    <name evidence="7" type="ORF">AVL55_05820</name>
</gene>
<dbReference type="GO" id="GO:0044341">
    <property type="term" value="P:sodium-dependent phosphate transport"/>
    <property type="evidence" value="ECO:0007669"/>
    <property type="project" value="InterPro"/>
</dbReference>
<dbReference type="PANTHER" id="PTHR10010:SF46">
    <property type="entry name" value="SODIUM-DEPENDENT PHOSPHATE TRANSPORT PROTEIN 2B"/>
    <property type="match status" value="1"/>
</dbReference>
<feature type="transmembrane region" description="Helical" evidence="6">
    <location>
        <begin position="12"/>
        <end position="34"/>
    </location>
</feature>
<evidence type="ECO:0000256" key="5">
    <source>
        <dbReference type="ARBA" id="ARBA00023136"/>
    </source>
</evidence>
<evidence type="ECO:0000256" key="2">
    <source>
        <dbReference type="ARBA" id="ARBA00022475"/>
    </source>
</evidence>
<comment type="subcellular location">
    <subcellularLocation>
        <location evidence="1">Cell membrane</location>
        <topology evidence="1">Multi-pass membrane protein</topology>
    </subcellularLocation>
</comment>
<dbReference type="GO" id="GO:0005886">
    <property type="term" value="C:plasma membrane"/>
    <property type="evidence" value="ECO:0007669"/>
    <property type="project" value="UniProtKB-SubCell"/>
</dbReference>
<proteinExistence type="predicted"/>
<dbReference type="AlphaFoldDB" id="A0A126PXJ7"/>
<dbReference type="InterPro" id="IPR003841">
    <property type="entry name" value="Na/Pi_transpt"/>
</dbReference>
<evidence type="ECO:0000256" key="4">
    <source>
        <dbReference type="ARBA" id="ARBA00022989"/>
    </source>
</evidence>
<evidence type="ECO:0000256" key="6">
    <source>
        <dbReference type="SAM" id="Phobius"/>
    </source>
</evidence>
<organism evidence="7 8">
    <name type="scientific">Alteromonas macleodii</name>
    <name type="common">Pseudoalteromonas macleodii</name>
    <dbReference type="NCBI Taxonomy" id="28108"/>
    <lineage>
        <taxon>Bacteria</taxon>
        <taxon>Pseudomonadati</taxon>
        <taxon>Pseudomonadota</taxon>
        <taxon>Gammaproteobacteria</taxon>
        <taxon>Alteromonadales</taxon>
        <taxon>Alteromonadaceae</taxon>
        <taxon>Alteromonas/Salinimonas group</taxon>
        <taxon>Alteromonas</taxon>
    </lineage>
</organism>
<evidence type="ECO:0000313" key="8">
    <source>
        <dbReference type="Proteomes" id="UP000063991"/>
    </source>
</evidence>
<evidence type="ECO:0000256" key="1">
    <source>
        <dbReference type="ARBA" id="ARBA00004651"/>
    </source>
</evidence>
<keyword evidence="3 6" id="KW-0812">Transmembrane</keyword>
<feature type="transmembrane region" description="Helical" evidence="6">
    <location>
        <begin position="40"/>
        <end position="65"/>
    </location>
</feature>
<evidence type="ECO:0000256" key="3">
    <source>
        <dbReference type="ARBA" id="ARBA00022692"/>
    </source>
</evidence>
<dbReference type="GO" id="GO:0005436">
    <property type="term" value="F:sodium:phosphate symporter activity"/>
    <property type="evidence" value="ECO:0007669"/>
    <property type="project" value="InterPro"/>
</dbReference>
<reference evidence="7 8" key="1">
    <citation type="submission" date="2015-12" db="EMBL/GenBank/DDBJ databases">
        <authorList>
            <person name="Shamseldin A."/>
            <person name="Moawad H."/>
            <person name="Abd El-Rahim W.M."/>
            <person name="Sadowsky M.J."/>
        </authorList>
    </citation>
    <scope>NUCLEOTIDE SEQUENCE [LARGE SCALE GENOMIC DNA]</scope>
    <source>
        <strain evidence="7 8">D7</strain>
    </source>
</reference>
<dbReference type="Proteomes" id="UP000063991">
    <property type="component" value="Chromosome"/>
</dbReference>
<name>A0A126PXJ7_ALTMA</name>
<accession>A0A126PXJ7</accession>
<feature type="transmembrane region" description="Helical" evidence="6">
    <location>
        <begin position="86"/>
        <end position="104"/>
    </location>
</feature>
<keyword evidence="2" id="KW-1003">Cell membrane</keyword>
<evidence type="ECO:0000313" key="7">
    <source>
        <dbReference type="EMBL" id="AMJ97723.1"/>
    </source>
</evidence>
<dbReference type="PANTHER" id="PTHR10010">
    <property type="entry name" value="SOLUTE CARRIER FAMILY 34 SODIUM PHOSPHATE , MEMBER 2-RELATED"/>
    <property type="match status" value="1"/>
</dbReference>
<dbReference type="EMBL" id="CP014323">
    <property type="protein sequence ID" value="AMJ97723.1"/>
    <property type="molecule type" value="Genomic_DNA"/>
</dbReference>
<protein>
    <submittedName>
        <fullName evidence="7">Uncharacterized protein</fullName>
    </submittedName>
</protein>